<evidence type="ECO:0000313" key="1">
    <source>
        <dbReference type="EMBL" id="TYA52734.1"/>
    </source>
</evidence>
<sequence>MEKRIAEIEDKLTEISYRLDFNDQTNETQLKCVNELNSSILSSKNLAEKFIEKFELIDLKLKNVETEFELLHTEIRTLKILIETINIKIGNQ</sequence>
<accession>A0A5D0G1T0</accession>
<reference evidence="1 2" key="1">
    <citation type="submission" date="2019-08" db="EMBL/GenBank/DDBJ databases">
        <title>Formosa sediminis sp. nov., isolated from marine sediment.</title>
        <authorList>
            <person name="Cao W.R."/>
        </authorList>
    </citation>
    <scope>NUCLEOTIDE SEQUENCE [LARGE SCALE GENOMIC DNA]</scope>
    <source>
        <strain evidence="1 2">1494</strain>
    </source>
</reference>
<proteinExistence type="predicted"/>
<name>A0A5D0G1T0_9FLAO</name>
<protein>
    <submittedName>
        <fullName evidence="1">Uncharacterized protein</fullName>
    </submittedName>
</protein>
<dbReference type="EMBL" id="VSFC01000054">
    <property type="protein sequence ID" value="TYA52734.1"/>
    <property type="molecule type" value="Genomic_DNA"/>
</dbReference>
<keyword evidence="2" id="KW-1185">Reference proteome</keyword>
<comment type="caution">
    <text evidence="1">The sequence shown here is derived from an EMBL/GenBank/DDBJ whole genome shotgun (WGS) entry which is preliminary data.</text>
</comment>
<dbReference type="OrthoDB" id="9840231at2"/>
<dbReference type="RefSeq" id="WP_148456706.1">
    <property type="nucleotide sequence ID" value="NZ_VSFC01000054.1"/>
</dbReference>
<evidence type="ECO:0000313" key="2">
    <source>
        <dbReference type="Proteomes" id="UP000324550"/>
    </source>
</evidence>
<organism evidence="1 2">
    <name type="scientific">Formosa maritima</name>
    <dbReference type="NCBI Taxonomy" id="2592046"/>
    <lineage>
        <taxon>Bacteria</taxon>
        <taxon>Pseudomonadati</taxon>
        <taxon>Bacteroidota</taxon>
        <taxon>Flavobacteriia</taxon>
        <taxon>Flavobacteriales</taxon>
        <taxon>Flavobacteriaceae</taxon>
        <taxon>Formosa</taxon>
    </lineage>
</organism>
<gene>
    <name evidence="1" type="ORF">FVF61_11880</name>
</gene>
<dbReference type="Proteomes" id="UP000324550">
    <property type="component" value="Unassembled WGS sequence"/>
</dbReference>
<dbReference type="AlphaFoldDB" id="A0A5D0G1T0"/>